<dbReference type="Gene3D" id="3.30.70.100">
    <property type="match status" value="1"/>
</dbReference>
<dbReference type="Gene3D" id="3.40.1110.10">
    <property type="entry name" value="Calcium-transporting ATPase, cytoplasmic domain N"/>
    <property type="match status" value="1"/>
</dbReference>
<dbReference type="Pfam" id="PF00122">
    <property type="entry name" value="E1-E2_ATPase"/>
    <property type="match status" value="1"/>
</dbReference>
<dbReference type="GO" id="GO:0005524">
    <property type="term" value="F:ATP binding"/>
    <property type="evidence" value="ECO:0007669"/>
    <property type="project" value="InterPro"/>
</dbReference>
<proteinExistence type="inferred from homology"/>
<dbReference type="InterPro" id="IPR036412">
    <property type="entry name" value="HAD-like_sf"/>
</dbReference>
<dbReference type="Gene3D" id="2.70.150.10">
    <property type="entry name" value="Calcium-transporting ATPase, cytoplasmic transduction domain A"/>
    <property type="match status" value="1"/>
</dbReference>
<feature type="transmembrane region" description="Helical" evidence="13">
    <location>
        <begin position="446"/>
        <end position="469"/>
    </location>
</feature>
<dbReference type="GO" id="GO:0005507">
    <property type="term" value="F:copper ion binding"/>
    <property type="evidence" value="ECO:0007669"/>
    <property type="project" value="TreeGrafter"/>
</dbReference>
<feature type="transmembrane region" description="Helical" evidence="13">
    <location>
        <begin position="761"/>
        <end position="782"/>
    </location>
</feature>
<keyword evidence="11" id="KW-0406">Ion transport</keyword>
<dbReference type="STRING" id="563176.SAMN04488090_3613"/>
<evidence type="ECO:0000256" key="2">
    <source>
        <dbReference type="ARBA" id="ARBA00006024"/>
    </source>
</evidence>
<dbReference type="NCBIfam" id="TIGR01494">
    <property type="entry name" value="ATPase_P-type"/>
    <property type="match status" value="1"/>
</dbReference>
<dbReference type="GO" id="GO:0016887">
    <property type="term" value="F:ATP hydrolysis activity"/>
    <property type="evidence" value="ECO:0007669"/>
    <property type="project" value="InterPro"/>
</dbReference>
<evidence type="ECO:0000256" key="3">
    <source>
        <dbReference type="ARBA" id="ARBA00022448"/>
    </source>
</evidence>
<evidence type="ECO:0000256" key="11">
    <source>
        <dbReference type="ARBA" id="ARBA00023065"/>
    </source>
</evidence>
<accession>A0A1G9TZE5</accession>
<evidence type="ECO:0000256" key="1">
    <source>
        <dbReference type="ARBA" id="ARBA00004651"/>
    </source>
</evidence>
<evidence type="ECO:0000256" key="4">
    <source>
        <dbReference type="ARBA" id="ARBA00022475"/>
    </source>
</evidence>
<keyword evidence="3" id="KW-0813">Transport</keyword>
<dbReference type="AlphaFoldDB" id="A0A1G9TZE5"/>
<protein>
    <submittedName>
        <fullName evidence="16">Cu+-exporting ATPase</fullName>
    </submittedName>
</protein>
<dbReference type="InterPro" id="IPR023298">
    <property type="entry name" value="ATPase_P-typ_TM_dom_sf"/>
</dbReference>
<keyword evidence="12 13" id="KW-0472">Membrane</keyword>
<dbReference type="OrthoDB" id="909834at2"/>
<evidence type="ECO:0000256" key="13">
    <source>
        <dbReference type="SAM" id="Phobius"/>
    </source>
</evidence>
<feature type="transmembrane region" description="Helical" evidence="13">
    <location>
        <begin position="205"/>
        <end position="227"/>
    </location>
</feature>
<evidence type="ECO:0000256" key="7">
    <source>
        <dbReference type="ARBA" id="ARBA00022723"/>
    </source>
</evidence>
<keyword evidence="7" id="KW-0479">Metal-binding</keyword>
<keyword evidence="17" id="KW-1185">Reference proteome</keyword>
<feature type="transmembrane region" description="Helical" evidence="13">
    <location>
        <begin position="733"/>
        <end position="755"/>
    </location>
</feature>
<dbReference type="PROSITE" id="PS00154">
    <property type="entry name" value="ATPASE_E1_E2"/>
    <property type="match status" value="1"/>
</dbReference>
<comment type="similarity">
    <text evidence="2">Belongs to the cation transport ATPase (P-type) (TC 3.A.3) family. Type IB subfamily.</text>
</comment>
<evidence type="ECO:0000313" key="17">
    <source>
        <dbReference type="Proteomes" id="UP000198901"/>
    </source>
</evidence>
<keyword evidence="8" id="KW-0460">Magnesium</keyword>
<dbReference type="EMBL" id="FNGS01000007">
    <property type="protein sequence ID" value="SDM53119.1"/>
    <property type="molecule type" value="Genomic_DNA"/>
</dbReference>
<dbReference type="SUPFAM" id="SSF56784">
    <property type="entry name" value="HAD-like"/>
    <property type="match status" value="1"/>
</dbReference>
<dbReference type="InterPro" id="IPR001757">
    <property type="entry name" value="P_typ_ATPase"/>
</dbReference>
<dbReference type="InterPro" id="IPR021993">
    <property type="entry name" value="ATPase-cat-bd"/>
</dbReference>
<keyword evidence="9" id="KW-1278">Translocase</keyword>
<dbReference type="PRINTS" id="PR00119">
    <property type="entry name" value="CATATPASE"/>
</dbReference>
<dbReference type="InterPro" id="IPR059000">
    <property type="entry name" value="ATPase_P-type_domA"/>
</dbReference>
<dbReference type="InterPro" id="IPR036163">
    <property type="entry name" value="HMA_dom_sf"/>
</dbReference>
<evidence type="ECO:0000256" key="5">
    <source>
        <dbReference type="ARBA" id="ARBA00022553"/>
    </source>
</evidence>
<dbReference type="Pfam" id="PF12156">
    <property type="entry name" value="ATPase-cat_bd"/>
    <property type="match status" value="1"/>
</dbReference>
<dbReference type="SUPFAM" id="SSF81665">
    <property type="entry name" value="Calcium ATPase, transmembrane domain M"/>
    <property type="match status" value="1"/>
</dbReference>
<sequence length="792" mass="88042">MSATRLFTPVHTVCYHCGNDCPDEALSYDNKPFCCEGCRTVYQLLSEHQLCQYYTLDGKGISPTSTRFEFLDNPEIAESLLDFQNEQTARVTFFLPAIHCSSCLYLLEHLPRLNGAVASARVDFLKKQVVVQFRKDQLTLRQLAELLTSIGYEPLISLQDVVREQQQPSYRSLLTRIGVAGFCAGNIMLFSFPEYLGLDDPTYKVLFGWLSLILSLPVVFYSAQGYFVSVYKSLRAGRLNLDFPILLGIMVAWTRSVYEVVFLHQNGYFDSLTGLTFFLLAGRWFQEKTYSFLSFERDYQSYFPLSAQLVGNAGATTPVPVRQLRKGNRIRIRHGELIPADGLLYRGTGRIDYSFVTGEAAPETHTVGDLLYAGGRQTGDSIELEVLKEVSQSYLTQLWNDAAFTRKENSRLRTFADAVGNYFTISVLILAALAAAWWYFHDPSKALNAFTAVLIIACPCALALSYPFALGHGLRILGRQKFYLKNGEVLEKLAQCDTIVFDKTGTLTTTSGQELSFTGTELTGEERLLVASLVSHSTHPLSVQVYRHLQEPVPAAVADFTEVSGKGLSGTVLGHSVQVGSAGWVDAQPALPGGTRLFIRIDGTLKGHYAVGNTYREGLEPMLSQLGQQYTLCLLSGDGDAERPYLSRWFPEMHFRMKPEDKLQVVRRLQEEGRKVLMLGDGLNDAGAIRQADAGIALTENTLQFSPASDGILEAGELRLLPRFLQFSKRGLTVIRFSFIISLIYNLIGLSYGLTGNLSPVVAAILMPLSSATMVFIATLGMKQARRRYFPS</sequence>
<feature type="transmembrane region" description="Helical" evidence="13">
    <location>
        <begin position="419"/>
        <end position="440"/>
    </location>
</feature>
<evidence type="ECO:0000259" key="14">
    <source>
        <dbReference type="Pfam" id="PF00122"/>
    </source>
</evidence>
<comment type="subcellular location">
    <subcellularLocation>
        <location evidence="1">Cell membrane</location>
        <topology evidence="1">Multi-pass membrane protein</topology>
    </subcellularLocation>
</comment>
<dbReference type="Gene3D" id="3.40.50.1000">
    <property type="entry name" value="HAD superfamily/HAD-like"/>
    <property type="match status" value="1"/>
</dbReference>
<organism evidence="16 17">
    <name type="scientific">Siphonobacter aquaeclarae</name>
    <dbReference type="NCBI Taxonomy" id="563176"/>
    <lineage>
        <taxon>Bacteria</taxon>
        <taxon>Pseudomonadati</taxon>
        <taxon>Bacteroidota</taxon>
        <taxon>Cytophagia</taxon>
        <taxon>Cytophagales</taxon>
        <taxon>Cytophagaceae</taxon>
        <taxon>Siphonobacter</taxon>
    </lineage>
</organism>
<dbReference type="GO" id="GO:0005886">
    <property type="term" value="C:plasma membrane"/>
    <property type="evidence" value="ECO:0007669"/>
    <property type="project" value="UniProtKB-SubCell"/>
</dbReference>
<dbReference type="InterPro" id="IPR023214">
    <property type="entry name" value="HAD_sf"/>
</dbReference>
<dbReference type="RefSeq" id="WP_093205433.1">
    <property type="nucleotide sequence ID" value="NZ_FNGS01000007.1"/>
</dbReference>
<evidence type="ECO:0000256" key="9">
    <source>
        <dbReference type="ARBA" id="ARBA00022967"/>
    </source>
</evidence>
<reference evidence="16 17" key="1">
    <citation type="submission" date="2016-10" db="EMBL/GenBank/DDBJ databases">
        <authorList>
            <person name="de Groot N.N."/>
        </authorList>
    </citation>
    <scope>NUCLEOTIDE SEQUENCE [LARGE SCALE GENOMIC DNA]</scope>
    <source>
        <strain evidence="16 17">DSM 21668</strain>
    </source>
</reference>
<evidence type="ECO:0000256" key="6">
    <source>
        <dbReference type="ARBA" id="ARBA00022692"/>
    </source>
</evidence>
<name>A0A1G9TZE5_9BACT</name>
<keyword evidence="5" id="KW-0597">Phosphoprotein</keyword>
<gene>
    <name evidence="16" type="ORF">SAMN04488090_3613</name>
</gene>
<keyword evidence="4" id="KW-1003">Cell membrane</keyword>
<dbReference type="InterPro" id="IPR023299">
    <property type="entry name" value="ATPase_P-typ_cyto_dom_N"/>
</dbReference>
<dbReference type="InterPro" id="IPR018303">
    <property type="entry name" value="ATPase_P-typ_P_site"/>
</dbReference>
<dbReference type="PANTHER" id="PTHR43520:SF5">
    <property type="entry name" value="CATION-TRANSPORTING P-TYPE ATPASE-RELATED"/>
    <property type="match status" value="1"/>
</dbReference>
<dbReference type="InterPro" id="IPR008250">
    <property type="entry name" value="ATPase_P-typ_transduc_dom_A_sf"/>
</dbReference>
<dbReference type="SUPFAM" id="SSF81653">
    <property type="entry name" value="Calcium ATPase, transduction domain A"/>
    <property type="match status" value="1"/>
</dbReference>
<feature type="domain" description="P-type ATPase A" evidence="14">
    <location>
        <begin position="304"/>
        <end position="400"/>
    </location>
</feature>
<evidence type="ECO:0000259" key="15">
    <source>
        <dbReference type="Pfam" id="PF12156"/>
    </source>
</evidence>
<dbReference type="SUPFAM" id="SSF55008">
    <property type="entry name" value="HMA, heavy metal-associated domain"/>
    <property type="match status" value="1"/>
</dbReference>
<dbReference type="Pfam" id="PF00702">
    <property type="entry name" value="Hydrolase"/>
    <property type="match status" value="1"/>
</dbReference>
<evidence type="ECO:0000256" key="12">
    <source>
        <dbReference type="ARBA" id="ARBA00023136"/>
    </source>
</evidence>
<dbReference type="GO" id="GO:0055070">
    <property type="term" value="P:copper ion homeostasis"/>
    <property type="evidence" value="ECO:0007669"/>
    <property type="project" value="TreeGrafter"/>
</dbReference>
<dbReference type="GO" id="GO:0043682">
    <property type="term" value="F:P-type divalent copper transporter activity"/>
    <property type="evidence" value="ECO:0007669"/>
    <property type="project" value="TreeGrafter"/>
</dbReference>
<evidence type="ECO:0000256" key="10">
    <source>
        <dbReference type="ARBA" id="ARBA00022989"/>
    </source>
</evidence>
<evidence type="ECO:0000313" key="16">
    <source>
        <dbReference type="EMBL" id="SDM53119.1"/>
    </source>
</evidence>
<feature type="domain" description="Putative metal-binding" evidence="15">
    <location>
        <begin position="14"/>
        <end position="82"/>
    </location>
</feature>
<dbReference type="PANTHER" id="PTHR43520">
    <property type="entry name" value="ATP7, ISOFORM B"/>
    <property type="match status" value="1"/>
</dbReference>
<keyword evidence="6 13" id="KW-0812">Transmembrane</keyword>
<evidence type="ECO:0000256" key="8">
    <source>
        <dbReference type="ARBA" id="ARBA00022842"/>
    </source>
</evidence>
<keyword evidence="10 13" id="KW-1133">Transmembrane helix</keyword>
<dbReference type="PRINTS" id="PR00943">
    <property type="entry name" value="CUATPASE"/>
</dbReference>
<feature type="transmembrane region" description="Helical" evidence="13">
    <location>
        <begin position="173"/>
        <end position="193"/>
    </location>
</feature>
<dbReference type="Proteomes" id="UP000198901">
    <property type="component" value="Unassembled WGS sequence"/>
</dbReference>